<dbReference type="AlphaFoldDB" id="A0A8J3TVE8"/>
<proteinExistence type="predicted"/>
<keyword evidence="2" id="KW-1185">Reference proteome</keyword>
<comment type="caution">
    <text evidence="1">The sequence shown here is derived from an EMBL/GenBank/DDBJ whole genome shotgun (WGS) entry which is preliminary data.</text>
</comment>
<accession>A0A8J3TVE8</accession>
<dbReference type="Proteomes" id="UP000650628">
    <property type="component" value="Unassembled WGS sequence"/>
</dbReference>
<gene>
    <name evidence="1" type="ORF">Pmi06nite_64660</name>
</gene>
<sequence length="76" mass="8707">MEPDVADHDAEACEAPPHPLMWFKPQGVERSVSRCLVTNYGLRDGTRQALKNTYFRTRTPELWPLLALQFHSPAEI</sequence>
<evidence type="ECO:0000313" key="2">
    <source>
        <dbReference type="Proteomes" id="UP000650628"/>
    </source>
</evidence>
<evidence type="ECO:0000313" key="1">
    <source>
        <dbReference type="EMBL" id="GII33024.1"/>
    </source>
</evidence>
<protein>
    <submittedName>
        <fullName evidence="1">Uncharacterized protein</fullName>
    </submittedName>
</protein>
<reference evidence="1 2" key="1">
    <citation type="submission" date="2021-01" db="EMBL/GenBank/DDBJ databases">
        <title>Whole genome shotgun sequence of Planotetraspora mira NBRC 15435.</title>
        <authorList>
            <person name="Komaki H."/>
            <person name="Tamura T."/>
        </authorList>
    </citation>
    <scope>NUCLEOTIDE SEQUENCE [LARGE SCALE GENOMIC DNA]</scope>
    <source>
        <strain evidence="1 2">NBRC 15435</strain>
    </source>
</reference>
<dbReference type="EMBL" id="BOOO01000037">
    <property type="protein sequence ID" value="GII33024.1"/>
    <property type="molecule type" value="Genomic_DNA"/>
</dbReference>
<name>A0A8J3TVE8_9ACTN</name>
<organism evidence="1 2">
    <name type="scientific">Planotetraspora mira</name>
    <dbReference type="NCBI Taxonomy" id="58121"/>
    <lineage>
        <taxon>Bacteria</taxon>
        <taxon>Bacillati</taxon>
        <taxon>Actinomycetota</taxon>
        <taxon>Actinomycetes</taxon>
        <taxon>Streptosporangiales</taxon>
        <taxon>Streptosporangiaceae</taxon>
        <taxon>Planotetraspora</taxon>
    </lineage>
</organism>